<evidence type="ECO:0000313" key="8">
    <source>
        <dbReference type="EMBL" id="CAI5708944.1"/>
    </source>
</evidence>
<evidence type="ECO:0000256" key="4">
    <source>
        <dbReference type="ARBA" id="ARBA00023026"/>
    </source>
</evidence>
<feature type="region of interest" description="Disordered" evidence="5">
    <location>
        <begin position="24"/>
        <end position="50"/>
    </location>
</feature>
<organism evidence="8 9">
    <name type="scientific">Hyaloperonospora brassicae</name>
    <name type="common">Brassica downy mildew</name>
    <name type="synonym">Peronospora brassicae</name>
    <dbReference type="NCBI Taxonomy" id="162125"/>
    <lineage>
        <taxon>Eukaryota</taxon>
        <taxon>Sar</taxon>
        <taxon>Stramenopiles</taxon>
        <taxon>Oomycota</taxon>
        <taxon>Peronosporomycetes</taxon>
        <taxon>Peronosporales</taxon>
        <taxon>Peronosporaceae</taxon>
        <taxon>Hyaloperonospora</taxon>
    </lineage>
</organism>
<evidence type="ECO:0000256" key="1">
    <source>
        <dbReference type="ARBA" id="ARBA00004613"/>
    </source>
</evidence>
<evidence type="ECO:0008006" key="10">
    <source>
        <dbReference type="Google" id="ProtNLM"/>
    </source>
</evidence>
<dbReference type="AlphaFoldDB" id="A0AAV0SY64"/>
<keyword evidence="9" id="KW-1185">Reference proteome</keyword>
<evidence type="ECO:0000256" key="3">
    <source>
        <dbReference type="ARBA" id="ARBA00022525"/>
    </source>
</evidence>
<feature type="compositionally biased region" description="Polar residues" evidence="5">
    <location>
        <begin position="34"/>
        <end position="47"/>
    </location>
</feature>
<comment type="subcellular location">
    <subcellularLocation>
        <location evidence="1">Secreted</location>
    </subcellularLocation>
</comment>
<dbReference type="GO" id="GO:0005576">
    <property type="term" value="C:extracellular region"/>
    <property type="evidence" value="ECO:0007669"/>
    <property type="project" value="UniProtKB-SubCell"/>
</dbReference>
<dbReference type="PANTHER" id="PTHR33657">
    <property type="entry name" value="DOMAIN PROTEIN, PUTATIVE (AFU_ORTHOLOGUE AFUA_5G00600)-RELATED"/>
    <property type="match status" value="1"/>
</dbReference>
<protein>
    <recommendedName>
        <fullName evidence="10">Nep1-like protein</fullName>
    </recommendedName>
</protein>
<evidence type="ECO:0000256" key="6">
    <source>
        <dbReference type="SAM" id="SignalP"/>
    </source>
</evidence>
<dbReference type="Proteomes" id="UP001162031">
    <property type="component" value="Unassembled WGS sequence"/>
</dbReference>
<proteinExistence type="inferred from homology"/>
<comment type="caution">
    <text evidence="8">The sequence shown here is derived from an EMBL/GenBank/DDBJ whole genome shotgun (WGS) entry which is preliminary data.</text>
</comment>
<evidence type="ECO:0000313" key="7">
    <source>
        <dbReference type="EMBL" id="CAI5708939.1"/>
    </source>
</evidence>
<accession>A0AAV0SY64</accession>
<keyword evidence="4" id="KW-0843">Virulence</keyword>
<dbReference type="EMBL" id="CANTFL010000024">
    <property type="protein sequence ID" value="CAI5708944.1"/>
    <property type="molecule type" value="Genomic_DNA"/>
</dbReference>
<reference evidence="8" key="1">
    <citation type="submission" date="2022-12" db="EMBL/GenBank/DDBJ databases">
        <authorList>
            <person name="Webb A."/>
        </authorList>
    </citation>
    <scope>NUCLEOTIDE SEQUENCE</scope>
    <source>
        <strain evidence="8">Hp1</strain>
    </source>
</reference>
<feature type="chain" id="PRO_5044713872" description="Nep1-like protein" evidence="6">
    <location>
        <begin position="20"/>
        <end position="284"/>
    </location>
</feature>
<evidence type="ECO:0000256" key="5">
    <source>
        <dbReference type="SAM" id="MobiDB-lite"/>
    </source>
</evidence>
<name>A0AAV0SY64_HYABA</name>
<evidence type="ECO:0000313" key="9">
    <source>
        <dbReference type="Proteomes" id="UP001162031"/>
    </source>
</evidence>
<comment type="similarity">
    <text evidence="2">Belongs to the Necrosis inducing protein (NPP1) family.</text>
</comment>
<gene>
    <name evidence="7" type="ORF">HBR001_LOCUS183</name>
    <name evidence="8" type="ORF">HBR001_LOCUS184</name>
</gene>
<sequence length="284" mass="32040">MKASVFPYIALIAGAAVLAKEKSSNPDKVDQLFPEQNPSSTLGSPSASKPDVKQWEVYPIDLEHARPFPEPKPKTVTDMAGVKFKPHLHVSEGCFSFPAVNAAGKTNEGLTIEDGMADIKCKGPKYGSQTFGRGTWHRDRWAMMFAWHFPTYNRKYENYDWEHVVVWLRNPAGENQTLEAVSIWDDVQRVYTKAVPPAREFMAGSSVKVELGKDGLRRKLRLSRLDSQFQPQLIMWDQLPEKARHALDTVVWNQMPMPLSDSRFTLALENAWPFAPAPLPDDSA</sequence>
<feature type="signal peptide" evidence="6">
    <location>
        <begin position="1"/>
        <end position="19"/>
    </location>
</feature>
<dbReference type="InterPro" id="IPR008701">
    <property type="entry name" value="NPP1"/>
</dbReference>
<dbReference type="PANTHER" id="PTHR33657:SF8">
    <property type="entry name" value="DOMAIN PROTEIN, PUTATIVE (AFU_ORTHOLOGUE AFUA_5G00600)-RELATED"/>
    <property type="match status" value="1"/>
</dbReference>
<dbReference type="Pfam" id="PF05630">
    <property type="entry name" value="NPP1"/>
    <property type="match status" value="1"/>
</dbReference>
<evidence type="ECO:0000256" key="2">
    <source>
        <dbReference type="ARBA" id="ARBA00009520"/>
    </source>
</evidence>
<keyword evidence="3" id="KW-0964">Secreted</keyword>
<dbReference type="EMBL" id="CANTFL010000024">
    <property type="protein sequence ID" value="CAI5708939.1"/>
    <property type="molecule type" value="Genomic_DNA"/>
</dbReference>
<keyword evidence="6" id="KW-0732">Signal</keyword>